<evidence type="ECO:0000259" key="8">
    <source>
        <dbReference type="PROSITE" id="PS50253"/>
    </source>
</evidence>
<feature type="transmembrane region" description="Helical" evidence="7">
    <location>
        <begin position="62"/>
        <end position="82"/>
    </location>
</feature>
<comment type="similarity">
    <text evidence="2">Belongs to the cytochrome c oxidase subunit 3 family.</text>
</comment>
<dbReference type="InterPro" id="IPR035973">
    <property type="entry name" value="Cyt_c_oxidase_su3-like_sf"/>
</dbReference>
<dbReference type="AlphaFoldDB" id="A0A7W7YET2"/>
<name>A0A7W7YET2_9BACT</name>
<dbReference type="GO" id="GO:0016020">
    <property type="term" value="C:membrane"/>
    <property type="evidence" value="ECO:0007669"/>
    <property type="project" value="UniProtKB-SubCell"/>
</dbReference>
<dbReference type="Gene3D" id="1.20.120.80">
    <property type="entry name" value="Cytochrome c oxidase, subunit III, four-helix bundle"/>
    <property type="match status" value="2"/>
</dbReference>
<comment type="subcellular location">
    <subcellularLocation>
        <location evidence="1">Membrane</location>
        <topology evidence="1">Multi-pass membrane protein</topology>
    </subcellularLocation>
</comment>
<dbReference type="InterPro" id="IPR000298">
    <property type="entry name" value="Cyt_c_oxidase-like_su3"/>
</dbReference>
<dbReference type="InterPro" id="IPR013833">
    <property type="entry name" value="Cyt_c_oxidase_su3_a-hlx"/>
</dbReference>
<evidence type="ECO:0000313" key="9">
    <source>
        <dbReference type="EMBL" id="MBB5034545.1"/>
    </source>
</evidence>
<evidence type="ECO:0000256" key="1">
    <source>
        <dbReference type="ARBA" id="ARBA00004141"/>
    </source>
</evidence>
<dbReference type="Proteomes" id="UP000590740">
    <property type="component" value="Unassembled WGS sequence"/>
</dbReference>
<feature type="domain" description="Heme-copper oxidase subunit III family profile" evidence="8">
    <location>
        <begin position="1"/>
        <end position="449"/>
    </location>
</feature>
<feature type="transmembrane region" description="Helical" evidence="7">
    <location>
        <begin position="382"/>
        <end position="409"/>
    </location>
</feature>
<dbReference type="GO" id="GO:0019646">
    <property type="term" value="P:aerobic electron transport chain"/>
    <property type="evidence" value="ECO:0007669"/>
    <property type="project" value="InterPro"/>
</dbReference>
<feature type="region of interest" description="Disordered" evidence="6">
    <location>
        <begin position="330"/>
        <end position="355"/>
    </location>
</feature>
<feature type="transmembrane region" description="Helical" evidence="7">
    <location>
        <begin position="20"/>
        <end position="42"/>
    </location>
</feature>
<protein>
    <submittedName>
        <fullName evidence="9">Heme/copper-type cytochrome/quinol oxidase subunit 3</fullName>
    </submittedName>
</protein>
<accession>A0A7W7YET2</accession>
<evidence type="ECO:0000256" key="6">
    <source>
        <dbReference type="SAM" id="MobiDB-lite"/>
    </source>
</evidence>
<keyword evidence="4 7" id="KW-1133">Transmembrane helix</keyword>
<comment type="caution">
    <text evidence="9">The sequence shown here is derived from an EMBL/GenBank/DDBJ whole genome shotgun (WGS) entry which is preliminary data.</text>
</comment>
<evidence type="ECO:0000256" key="4">
    <source>
        <dbReference type="ARBA" id="ARBA00022989"/>
    </source>
</evidence>
<feature type="transmembrane region" description="Helical" evidence="7">
    <location>
        <begin position="430"/>
        <end position="448"/>
    </location>
</feature>
<organism evidence="9 10">
    <name type="scientific">Prosthecobacter vanneervenii</name>
    <dbReference type="NCBI Taxonomy" id="48466"/>
    <lineage>
        <taxon>Bacteria</taxon>
        <taxon>Pseudomonadati</taxon>
        <taxon>Verrucomicrobiota</taxon>
        <taxon>Verrucomicrobiia</taxon>
        <taxon>Verrucomicrobiales</taxon>
        <taxon>Verrucomicrobiaceae</taxon>
        <taxon>Prosthecobacter</taxon>
    </lineage>
</organism>
<proteinExistence type="inferred from homology"/>
<dbReference type="GO" id="GO:0004129">
    <property type="term" value="F:cytochrome-c oxidase activity"/>
    <property type="evidence" value="ECO:0007669"/>
    <property type="project" value="InterPro"/>
</dbReference>
<keyword evidence="10" id="KW-1185">Reference proteome</keyword>
<dbReference type="InterPro" id="IPR024791">
    <property type="entry name" value="Cyt_c/ubiquinol_Oxase_su3"/>
</dbReference>
<feature type="transmembrane region" description="Helical" evidence="7">
    <location>
        <begin position="89"/>
        <end position="106"/>
    </location>
</feature>
<feature type="compositionally biased region" description="Basic and acidic residues" evidence="6">
    <location>
        <begin position="335"/>
        <end position="355"/>
    </location>
</feature>
<dbReference type="PROSITE" id="PS50253">
    <property type="entry name" value="COX3"/>
    <property type="match status" value="1"/>
</dbReference>
<evidence type="ECO:0000256" key="5">
    <source>
        <dbReference type="ARBA" id="ARBA00023136"/>
    </source>
</evidence>
<sequence length="449" mass="49593">MDIPYTVHARPDTGLYNAKIGIWLFLASEVMLFGGLFSAYIFLRVGADYPWPVHDLDVTLGFVNTVVLIASSVTVVMAWAMLKLRKFGLYRLNMAITVICAAVFMFNKSLEYKAKFAHYAVKLTDGTLLTGHLPHGYQVKFEGITELNISIPLKQSAVSADPVGYVVPFIEGGAAKFKTEDGKEISLDAASFGALKAEAVKKANADKKSQATIKLTATSPFKVAAKPSEIFGYTDSTITFRDGTTATGKLADDKMTLEVDGVDARGVAQSEKSLAFDHRYLGEAWQKAFIANRDHHFEEFAKNYPTRDKNRSATLQKEALFFKLHSATPPAAGEGHGDKHGAEAHAPAEGHGDAHAHHPTVVLEKKDITFFSNFTPKLNTYYAIYFTLTGLHGLHVVAGALVLLYFLVFDGKRLRQDPEHLANRVEVGGLFWHFVDLVWIFLFPLLYLL</sequence>
<dbReference type="SUPFAM" id="SSF81452">
    <property type="entry name" value="Cytochrome c oxidase subunit III-like"/>
    <property type="match status" value="2"/>
</dbReference>
<dbReference type="RefSeq" id="WP_246438488.1">
    <property type="nucleotide sequence ID" value="NZ_JACHIG010000010.1"/>
</dbReference>
<evidence type="ECO:0000256" key="3">
    <source>
        <dbReference type="ARBA" id="ARBA00022692"/>
    </source>
</evidence>
<dbReference type="Pfam" id="PF00510">
    <property type="entry name" value="COX3"/>
    <property type="match status" value="2"/>
</dbReference>
<evidence type="ECO:0000256" key="7">
    <source>
        <dbReference type="SAM" id="Phobius"/>
    </source>
</evidence>
<dbReference type="PANTHER" id="PTHR11403">
    <property type="entry name" value="CYTOCHROME C OXIDASE SUBUNIT III"/>
    <property type="match status" value="1"/>
</dbReference>
<dbReference type="PANTHER" id="PTHR11403:SF6">
    <property type="entry name" value="NITRIC OXIDE REDUCTASE SUBUNIT E"/>
    <property type="match status" value="1"/>
</dbReference>
<dbReference type="CDD" id="cd00386">
    <property type="entry name" value="Heme_Cu_Oxidase_III_like"/>
    <property type="match status" value="2"/>
</dbReference>
<keyword evidence="5 7" id="KW-0472">Membrane</keyword>
<reference evidence="9 10" key="1">
    <citation type="submission" date="2020-08" db="EMBL/GenBank/DDBJ databases">
        <title>Genomic Encyclopedia of Type Strains, Phase IV (KMG-IV): sequencing the most valuable type-strain genomes for metagenomic binning, comparative biology and taxonomic classification.</title>
        <authorList>
            <person name="Goeker M."/>
        </authorList>
    </citation>
    <scope>NUCLEOTIDE SEQUENCE [LARGE SCALE GENOMIC DNA]</scope>
    <source>
        <strain evidence="9 10">DSM 12252</strain>
    </source>
</reference>
<dbReference type="EMBL" id="JACHIG010000010">
    <property type="protein sequence ID" value="MBB5034545.1"/>
    <property type="molecule type" value="Genomic_DNA"/>
</dbReference>
<evidence type="ECO:0000256" key="2">
    <source>
        <dbReference type="ARBA" id="ARBA00010581"/>
    </source>
</evidence>
<gene>
    <name evidence="9" type="ORF">HNQ65_004150</name>
</gene>
<keyword evidence="3 7" id="KW-0812">Transmembrane</keyword>
<evidence type="ECO:0000313" key="10">
    <source>
        <dbReference type="Proteomes" id="UP000590740"/>
    </source>
</evidence>